<name>A0A6I6MYQ3_9ACTN</name>
<feature type="region of interest" description="Disordered" evidence="1">
    <location>
        <begin position="148"/>
        <end position="197"/>
    </location>
</feature>
<dbReference type="EMBL" id="CP047020">
    <property type="protein sequence ID" value="QHA04462.1"/>
    <property type="molecule type" value="Genomic_DNA"/>
</dbReference>
<protein>
    <submittedName>
        <fullName evidence="2">Uncharacterized protein</fullName>
    </submittedName>
</protein>
<sequence>MSSTVLRAPAEDIRDDAPNVSWARAWYAAFCDPESPRADRLPVARVRELIAGPAPSGQDSPDLPALLRQAAQWSTEEAAVFRQLAAGARQDTVRARAAQRLALGCAPLALLSGAWLQWLSSMAESDDPGALAVLSLYASDVGVGHPRSSRGHACLAPAPEPARGGARGAGRPDRPGSENRAGVLRPARAAARHEQAA</sequence>
<dbReference type="AlphaFoldDB" id="A0A6I6MYQ3"/>
<gene>
    <name evidence="2" type="ORF">GQF42_15260</name>
</gene>
<evidence type="ECO:0000313" key="3">
    <source>
        <dbReference type="Proteomes" id="UP000436138"/>
    </source>
</evidence>
<evidence type="ECO:0000313" key="2">
    <source>
        <dbReference type="EMBL" id="QHA04462.1"/>
    </source>
</evidence>
<reference evidence="2 3" key="1">
    <citation type="submission" date="2019-12" db="EMBL/GenBank/DDBJ databases">
        <title>Streptomyces sp. strain T44 isolated from rhizosphere soil of Broussonetia papyrifera.</title>
        <authorList>
            <person name="Mo P."/>
        </authorList>
    </citation>
    <scope>NUCLEOTIDE SEQUENCE [LARGE SCALE GENOMIC DNA]</scope>
    <source>
        <strain evidence="2 3">T44</strain>
    </source>
</reference>
<keyword evidence="3" id="KW-1185">Reference proteome</keyword>
<evidence type="ECO:0000256" key="1">
    <source>
        <dbReference type="SAM" id="MobiDB-lite"/>
    </source>
</evidence>
<organism evidence="2 3">
    <name type="scientific">Streptomyces broussonetiae</name>
    <dbReference type="NCBI Taxonomy" id="2686304"/>
    <lineage>
        <taxon>Bacteria</taxon>
        <taxon>Bacillati</taxon>
        <taxon>Actinomycetota</taxon>
        <taxon>Actinomycetes</taxon>
        <taxon>Kitasatosporales</taxon>
        <taxon>Streptomycetaceae</taxon>
        <taxon>Streptomyces</taxon>
    </lineage>
</organism>
<dbReference type="KEGG" id="sbro:GQF42_15260"/>
<dbReference type="Proteomes" id="UP000436138">
    <property type="component" value="Chromosome"/>
</dbReference>
<proteinExistence type="predicted"/>
<accession>A0A6I6MYQ3</accession>
<dbReference type="RefSeq" id="WP_158920193.1">
    <property type="nucleotide sequence ID" value="NZ_CP047020.1"/>
</dbReference>